<dbReference type="EMBL" id="LFJN01000011">
    <property type="protein sequence ID" value="KPI40791.1"/>
    <property type="molecule type" value="Genomic_DNA"/>
</dbReference>
<dbReference type="GO" id="GO:0016491">
    <property type="term" value="F:oxidoreductase activity"/>
    <property type="evidence" value="ECO:0007669"/>
    <property type="project" value="UniProtKB-KW"/>
</dbReference>
<evidence type="ECO:0000256" key="1">
    <source>
        <dbReference type="ARBA" id="ARBA00022630"/>
    </source>
</evidence>
<dbReference type="GeneID" id="28731211"/>
<dbReference type="Pfam" id="PF01494">
    <property type="entry name" value="FAD_binding_3"/>
    <property type="match status" value="1"/>
</dbReference>
<evidence type="ECO:0000256" key="2">
    <source>
        <dbReference type="ARBA" id="ARBA00022827"/>
    </source>
</evidence>
<keyword evidence="3" id="KW-0560">Oxidoreductase</keyword>
<dbReference type="PRINTS" id="PR00420">
    <property type="entry name" value="RNGMNOXGNASE"/>
</dbReference>
<dbReference type="PANTHER" id="PTHR46720:SF3">
    <property type="entry name" value="FAD-BINDING DOMAIN-CONTAINING PROTEIN-RELATED"/>
    <property type="match status" value="1"/>
</dbReference>
<dbReference type="InterPro" id="IPR002938">
    <property type="entry name" value="FAD-bd"/>
</dbReference>
<protein>
    <submittedName>
        <fullName evidence="5">Salicylate hydroxylase</fullName>
    </submittedName>
</protein>
<keyword evidence="2" id="KW-0274">FAD</keyword>
<accession>A0A0N0NMS3</accession>
<reference evidence="5 6" key="1">
    <citation type="submission" date="2015-06" db="EMBL/GenBank/DDBJ databases">
        <title>Draft genome of the ant-associated black yeast Phialophora attae CBS 131958.</title>
        <authorList>
            <person name="Moreno L.F."/>
            <person name="Stielow B.J."/>
            <person name="de Hoog S."/>
            <person name="Vicente V.A."/>
            <person name="Weiss V.A."/>
            <person name="de Vries M."/>
            <person name="Cruz L.M."/>
            <person name="Souza E.M."/>
        </authorList>
    </citation>
    <scope>NUCLEOTIDE SEQUENCE [LARGE SCALE GENOMIC DNA]</scope>
    <source>
        <strain evidence="5 6">CBS 131958</strain>
    </source>
</reference>
<dbReference type="InterPro" id="IPR051104">
    <property type="entry name" value="FAD_monoxygenase"/>
</dbReference>
<dbReference type="AlphaFoldDB" id="A0A0N0NMS3"/>
<dbReference type="Gene3D" id="3.50.50.60">
    <property type="entry name" value="FAD/NAD(P)-binding domain"/>
    <property type="match status" value="1"/>
</dbReference>
<comment type="caution">
    <text evidence="5">The sequence shown here is derived from an EMBL/GenBank/DDBJ whole genome shotgun (WGS) entry which is preliminary data.</text>
</comment>
<dbReference type="OrthoDB" id="417877at2759"/>
<dbReference type="RefSeq" id="XP_018000754.1">
    <property type="nucleotide sequence ID" value="XM_018139331.1"/>
</dbReference>
<dbReference type="GO" id="GO:0071949">
    <property type="term" value="F:FAD binding"/>
    <property type="evidence" value="ECO:0007669"/>
    <property type="project" value="InterPro"/>
</dbReference>
<evidence type="ECO:0000313" key="5">
    <source>
        <dbReference type="EMBL" id="KPI40791.1"/>
    </source>
</evidence>
<name>A0A0N0NMS3_9EURO</name>
<dbReference type="GO" id="GO:0044550">
    <property type="term" value="P:secondary metabolite biosynthetic process"/>
    <property type="evidence" value="ECO:0007669"/>
    <property type="project" value="TreeGrafter"/>
</dbReference>
<keyword evidence="6" id="KW-1185">Reference proteome</keyword>
<feature type="domain" description="FAD-binding" evidence="4">
    <location>
        <begin position="13"/>
        <end position="385"/>
    </location>
</feature>
<sequence length="448" mass="49190">MSQPVPPNDFHVAIVVRAGIAGLALALALHNKSIPFTLYESAAEFSVVGAGIGFGPNGLRAMDGIEKRFRARYDEVCVGNRGKGKEGVFFEGMLLEQGLGSHEEWYGGGNGRSGWGGKGYTRKSAHRKDLLDIMTSYIPAERVVFSKVLTDIVQDLEGVTLTFADGEQVKASILAGVEGIQSVTRKHVLERSPQEIAPVYAGSYCYRAVIPIEEAQEILGELTDVAKFYFGQDRGCVTYRISGGREFNFLLCVADGKPWPSSDTVTERLSHEEMMADFADPNIDDRFRRLLSKANPVKWGLFHHKHTSTYYRGRVVLLGDSAHASLPFQAAGAGQGVEDAYVLANLLEKLLSSAAGEPASNMLIEAALKGYDAVRRPRAQKQLEQSAEVADMLFFQHLETGSDMTKVLAKMQHGRFDWLWGHDLEDDVQAAYRIMDEAVVPPGKEDAT</sequence>
<dbReference type="VEuPathDB" id="FungiDB:AB675_10551"/>
<dbReference type="Proteomes" id="UP000038010">
    <property type="component" value="Unassembled WGS sequence"/>
</dbReference>
<dbReference type="SUPFAM" id="SSF51905">
    <property type="entry name" value="FAD/NAD(P)-binding domain"/>
    <property type="match status" value="1"/>
</dbReference>
<dbReference type="PANTHER" id="PTHR46720">
    <property type="entry name" value="HYDROXYLASE, PUTATIVE (AFU_ORTHOLOGUE AFUA_3G01460)-RELATED"/>
    <property type="match status" value="1"/>
</dbReference>
<dbReference type="InterPro" id="IPR036188">
    <property type="entry name" value="FAD/NAD-bd_sf"/>
</dbReference>
<organism evidence="5 6">
    <name type="scientific">Cyphellophora attinorum</name>
    <dbReference type="NCBI Taxonomy" id="1664694"/>
    <lineage>
        <taxon>Eukaryota</taxon>
        <taxon>Fungi</taxon>
        <taxon>Dikarya</taxon>
        <taxon>Ascomycota</taxon>
        <taxon>Pezizomycotina</taxon>
        <taxon>Eurotiomycetes</taxon>
        <taxon>Chaetothyriomycetidae</taxon>
        <taxon>Chaetothyriales</taxon>
        <taxon>Cyphellophoraceae</taxon>
        <taxon>Cyphellophora</taxon>
    </lineage>
</organism>
<evidence type="ECO:0000256" key="3">
    <source>
        <dbReference type="ARBA" id="ARBA00023002"/>
    </source>
</evidence>
<evidence type="ECO:0000313" key="6">
    <source>
        <dbReference type="Proteomes" id="UP000038010"/>
    </source>
</evidence>
<dbReference type="STRING" id="1664694.A0A0N0NMS3"/>
<keyword evidence="1" id="KW-0285">Flavoprotein</keyword>
<evidence type="ECO:0000259" key="4">
    <source>
        <dbReference type="Pfam" id="PF01494"/>
    </source>
</evidence>
<gene>
    <name evidence="5" type="ORF">AB675_10551</name>
</gene>
<proteinExistence type="predicted"/>